<dbReference type="GO" id="GO:0009082">
    <property type="term" value="P:branched-chain amino acid biosynthetic process"/>
    <property type="evidence" value="ECO:0007669"/>
    <property type="project" value="UniProtKB-KW"/>
</dbReference>
<evidence type="ECO:0000256" key="5">
    <source>
        <dbReference type="ARBA" id="ARBA00005072"/>
    </source>
</evidence>
<dbReference type="SUPFAM" id="SSF56752">
    <property type="entry name" value="D-aminoacid aminotransferase-like PLP-dependent enzymes"/>
    <property type="match status" value="1"/>
</dbReference>
<evidence type="ECO:0000256" key="7">
    <source>
        <dbReference type="ARBA" id="ARBA00013053"/>
    </source>
</evidence>
<dbReference type="AlphaFoldDB" id="A0AAU7JFP1"/>
<keyword evidence="9" id="KW-0663">Pyridoxal phosphate</keyword>
<evidence type="ECO:0000256" key="8">
    <source>
        <dbReference type="ARBA" id="ARBA00014472"/>
    </source>
</evidence>
<comment type="pathway">
    <text evidence="3">Amino-acid biosynthesis; L-isoleucine biosynthesis; L-isoleucine from 2-oxobutanoate: step 4/4.</text>
</comment>
<evidence type="ECO:0000256" key="2">
    <source>
        <dbReference type="ARBA" id="ARBA00003109"/>
    </source>
</evidence>
<gene>
    <name evidence="14" type="ORF">ABEG18_00110</name>
</gene>
<dbReference type="PANTHER" id="PTHR42743">
    <property type="entry name" value="AMINO-ACID AMINOTRANSFERASE"/>
    <property type="match status" value="1"/>
</dbReference>
<proteinExistence type="inferred from homology"/>
<keyword evidence="10" id="KW-0028">Amino-acid biosynthesis</keyword>
<dbReference type="FunFam" id="3.20.10.10:FF:000002">
    <property type="entry name" value="D-alanine aminotransferase"/>
    <property type="match status" value="1"/>
</dbReference>
<evidence type="ECO:0000313" key="14">
    <source>
        <dbReference type="EMBL" id="XBO39232.1"/>
    </source>
</evidence>
<comment type="catalytic activity">
    <reaction evidence="13">
        <text>L-leucine + 2-oxoglutarate = 4-methyl-2-oxopentanoate + L-glutamate</text>
        <dbReference type="Rhea" id="RHEA:18321"/>
        <dbReference type="ChEBI" id="CHEBI:16810"/>
        <dbReference type="ChEBI" id="CHEBI:17865"/>
        <dbReference type="ChEBI" id="CHEBI:29985"/>
        <dbReference type="ChEBI" id="CHEBI:57427"/>
        <dbReference type="EC" id="2.6.1.42"/>
    </reaction>
</comment>
<accession>A0AAU7JFP1</accession>
<comment type="catalytic activity">
    <reaction evidence="12">
        <text>L-isoleucine + 2-oxoglutarate = (S)-3-methyl-2-oxopentanoate + L-glutamate</text>
        <dbReference type="Rhea" id="RHEA:24801"/>
        <dbReference type="ChEBI" id="CHEBI:16810"/>
        <dbReference type="ChEBI" id="CHEBI:29985"/>
        <dbReference type="ChEBI" id="CHEBI:35146"/>
        <dbReference type="ChEBI" id="CHEBI:58045"/>
        <dbReference type="EC" id="2.6.1.42"/>
    </reaction>
</comment>
<organism evidence="14">
    <name type="scientific">Alsobacter sp. KACC 23698</name>
    <dbReference type="NCBI Taxonomy" id="3149229"/>
    <lineage>
        <taxon>Bacteria</taxon>
        <taxon>Pseudomonadati</taxon>
        <taxon>Pseudomonadota</taxon>
        <taxon>Alphaproteobacteria</taxon>
        <taxon>Hyphomicrobiales</taxon>
        <taxon>Alsobacteraceae</taxon>
        <taxon>Alsobacter</taxon>
    </lineage>
</organism>
<dbReference type="RefSeq" id="WP_406856070.1">
    <property type="nucleotide sequence ID" value="NZ_CP157484.1"/>
</dbReference>
<dbReference type="InterPro" id="IPR050571">
    <property type="entry name" value="Class-IV_PLP-Dep_Aminotrnsfr"/>
</dbReference>
<comment type="function">
    <text evidence="2">Acts on leucine, isoleucine and valine.</text>
</comment>
<name>A0AAU7JFP1_9HYPH</name>
<keyword evidence="14" id="KW-0808">Transferase</keyword>
<dbReference type="Gene3D" id="3.20.10.10">
    <property type="entry name" value="D-amino Acid Aminotransferase, subunit A, domain 2"/>
    <property type="match status" value="1"/>
</dbReference>
<evidence type="ECO:0000256" key="3">
    <source>
        <dbReference type="ARBA" id="ARBA00004824"/>
    </source>
</evidence>
<comment type="pathway">
    <text evidence="4">Amino-acid biosynthesis; L-valine biosynthesis; L-valine from pyruvate: step 4/4.</text>
</comment>
<dbReference type="EMBL" id="CP157484">
    <property type="protein sequence ID" value="XBO39232.1"/>
    <property type="molecule type" value="Genomic_DNA"/>
</dbReference>
<evidence type="ECO:0000256" key="4">
    <source>
        <dbReference type="ARBA" id="ARBA00004931"/>
    </source>
</evidence>
<dbReference type="Pfam" id="PF01063">
    <property type="entry name" value="Aminotran_4"/>
    <property type="match status" value="1"/>
</dbReference>
<dbReference type="Gene3D" id="3.30.470.10">
    <property type="match status" value="1"/>
</dbReference>
<dbReference type="InterPro" id="IPR043131">
    <property type="entry name" value="BCAT-like_N"/>
</dbReference>
<evidence type="ECO:0000256" key="6">
    <source>
        <dbReference type="ARBA" id="ARBA00009320"/>
    </source>
</evidence>
<dbReference type="GO" id="GO:0004084">
    <property type="term" value="F:branched-chain-amino-acid transaminase activity"/>
    <property type="evidence" value="ECO:0007669"/>
    <property type="project" value="UniProtKB-EC"/>
</dbReference>
<keyword evidence="10" id="KW-0100">Branched-chain amino acid biosynthesis</keyword>
<comment type="cofactor">
    <cofactor evidence="1">
        <name>pyridoxal 5'-phosphate</name>
        <dbReference type="ChEBI" id="CHEBI:597326"/>
    </cofactor>
</comment>
<evidence type="ECO:0000256" key="13">
    <source>
        <dbReference type="ARBA" id="ARBA00049229"/>
    </source>
</evidence>
<evidence type="ECO:0000256" key="1">
    <source>
        <dbReference type="ARBA" id="ARBA00001933"/>
    </source>
</evidence>
<comment type="pathway">
    <text evidence="5">Amino-acid biosynthesis; L-leucine biosynthesis; L-leucine from 3-methyl-2-oxobutanoate: step 4/4.</text>
</comment>
<dbReference type="InterPro" id="IPR036038">
    <property type="entry name" value="Aminotransferase-like"/>
</dbReference>
<evidence type="ECO:0000256" key="9">
    <source>
        <dbReference type="ARBA" id="ARBA00022898"/>
    </source>
</evidence>
<comment type="catalytic activity">
    <reaction evidence="11">
        <text>L-valine + 2-oxoglutarate = 3-methyl-2-oxobutanoate + L-glutamate</text>
        <dbReference type="Rhea" id="RHEA:24813"/>
        <dbReference type="ChEBI" id="CHEBI:11851"/>
        <dbReference type="ChEBI" id="CHEBI:16810"/>
        <dbReference type="ChEBI" id="CHEBI:29985"/>
        <dbReference type="ChEBI" id="CHEBI:57762"/>
        <dbReference type="EC" id="2.6.1.42"/>
    </reaction>
</comment>
<protein>
    <recommendedName>
        <fullName evidence="8">Probable branched-chain-amino-acid aminotransferase</fullName>
        <ecNumber evidence="7">2.6.1.42</ecNumber>
    </recommendedName>
</protein>
<sequence>MTLQVPHSHARWPAGSAYLDGAFLPITEARIPITEWGYRRSDVTYDVVSVWGGCFFRLDDHLRRFRASMESMRFQPRESDADLRRILHRLVALTGLSDAYVAMDCMRGRPTPDQRYHPVNARSYIVAFAMPYVWVMKPDVIERGAHMIVATTPRIPDVCVNARAKNFHWADMTAALFEAEDKGADNPILLDLEGNVTEGPGYNVFCVTDGRVATADANVLEGISRLSVIDLCRELGIVCEIRRVPVRELREADEIFVTGTAGGIVPVTRLDGRILGNDRPGPVAERLRETYWRKRKEGWFAEPVDYNQAGLDFPLGAEQA</sequence>
<dbReference type="InterPro" id="IPR043132">
    <property type="entry name" value="BCAT-like_C"/>
</dbReference>
<reference evidence="14" key="1">
    <citation type="submission" date="2024-05" db="EMBL/GenBank/DDBJ databases">
        <authorList>
            <person name="Kim S."/>
            <person name="Heo J."/>
            <person name="Choi H."/>
            <person name="Choi Y."/>
            <person name="Kwon S.-W."/>
            <person name="Kim Y."/>
        </authorList>
    </citation>
    <scope>NUCLEOTIDE SEQUENCE</scope>
    <source>
        <strain evidence="14">KACC 23698</strain>
    </source>
</reference>
<evidence type="ECO:0000256" key="11">
    <source>
        <dbReference type="ARBA" id="ARBA00048212"/>
    </source>
</evidence>
<dbReference type="EC" id="2.6.1.42" evidence="7"/>
<dbReference type="GO" id="GO:0008652">
    <property type="term" value="P:amino acid biosynthetic process"/>
    <property type="evidence" value="ECO:0007669"/>
    <property type="project" value="UniProtKB-ARBA"/>
</dbReference>
<dbReference type="InterPro" id="IPR001544">
    <property type="entry name" value="Aminotrans_IV"/>
</dbReference>
<evidence type="ECO:0000256" key="12">
    <source>
        <dbReference type="ARBA" id="ARBA00048798"/>
    </source>
</evidence>
<evidence type="ECO:0000256" key="10">
    <source>
        <dbReference type="ARBA" id="ARBA00023304"/>
    </source>
</evidence>
<keyword evidence="14" id="KW-0032">Aminotransferase</keyword>
<comment type="similarity">
    <text evidence="6">Belongs to the class-IV pyridoxal-phosphate-dependent aminotransferase family.</text>
</comment>
<dbReference type="PANTHER" id="PTHR42743:SF11">
    <property type="entry name" value="AMINODEOXYCHORISMATE LYASE"/>
    <property type="match status" value="1"/>
</dbReference>